<accession>M3JFX7</accession>
<dbReference type="EMBL" id="AOTD01000008">
    <property type="protein sequence ID" value="EMG31557.1"/>
    <property type="molecule type" value="Genomic_DNA"/>
</dbReference>
<dbReference type="OrthoDB" id="9885967at2"/>
<reference evidence="1 2" key="1">
    <citation type="submission" date="2013-02" db="EMBL/GenBank/DDBJ databases">
        <title>Co-occurrence of anaerobic bacteria in colorectal carcinomas.</title>
        <authorList>
            <person name="Holt R.A."/>
            <person name="Warren R.L."/>
            <person name="Allen-Vercoe E."/>
            <person name="Pleasance S."/>
            <person name="Freeman D.J."/>
            <person name="Watson P."/>
            <person name="Moore R."/>
            <person name="Cochrane K."/>
        </authorList>
    </citation>
    <scope>NUCLEOTIDE SEQUENCE [LARGE SCALE GENOMIC DNA]</scope>
    <source>
        <strain evidence="1 2">CC57C</strain>
    </source>
</reference>
<protein>
    <submittedName>
        <fullName evidence="1">Uncharacterized protein</fullName>
    </submittedName>
</protein>
<evidence type="ECO:0000313" key="1">
    <source>
        <dbReference type="EMBL" id="EMG31557.1"/>
    </source>
</evidence>
<comment type="caution">
    <text evidence="1">The sequence shown here is derived from an EMBL/GenBank/DDBJ whole genome shotgun (WGS) entry which is preliminary data.</text>
</comment>
<dbReference type="AlphaFoldDB" id="M3JFX7"/>
<dbReference type="RefSeq" id="WP_002950315.1">
    <property type="nucleotide sequence ID" value="NZ_AOTD01000008.1"/>
</dbReference>
<organism evidence="1 2">
    <name type="scientific">Campylobacter showae CC57C</name>
    <dbReference type="NCBI Taxonomy" id="1073353"/>
    <lineage>
        <taxon>Bacteria</taxon>
        <taxon>Pseudomonadati</taxon>
        <taxon>Campylobacterota</taxon>
        <taxon>Epsilonproteobacteria</taxon>
        <taxon>Campylobacterales</taxon>
        <taxon>Campylobacteraceae</taxon>
        <taxon>Campylobacter</taxon>
    </lineage>
</organism>
<proteinExistence type="predicted"/>
<gene>
    <name evidence="1" type="ORF">H740_00462</name>
</gene>
<dbReference type="STRING" id="1073353.H740_00462"/>
<dbReference type="Proteomes" id="UP000011782">
    <property type="component" value="Unassembled WGS sequence"/>
</dbReference>
<evidence type="ECO:0000313" key="2">
    <source>
        <dbReference type="Proteomes" id="UP000011782"/>
    </source>
</evidence>
<dbReference type="PATRIC" id="fig|1073353.3.peg.107"/>
<name>M3JFX7_9BACT</name>
<sequence>MTEILSYAVYRLELDEIENSDDWFDADGRLKYKERFLFEALKEADRIKDGWLIALFAGEQDAIEFCSGAGLSADSDCFYFCLRAEATATIGEGEYVEVGY</sequence>